<protein>
    <submittedName>
        <fullName evidence="7">Amino acid ABC transporter substrate-binding protein, PAAT family</fullName>
    </submittedName>
</protein>
<dbReference type="Gene3D" id="3.40.190.10">
    <property type="entry name" value="Periplasmic binding protein-like II"/>
    <property type="match status" value="2"/>
</dbReference>
<dbReference type="SUPFAM" id="SSF53850">
    <property type="entry name" value="Periplasmic binding protein-like II"/>
    <property type="match status" value="1"/>
</dbReference>
<comment type="similarity">
    <text evidence="1 4">Belongs to the bacterial solute-binding protein 3 family.</text>
</comment>
<dbReference type="AlphaFoldDB" id="A0A1H7KDA9"/>
<keyword evidence="8" id="KW-1185">Reference proteome</keyword>
<proteinExistence type="inferred from homology"/>
<dbReference type="CDD" id="cd13692">
    <property type="entry name" value="PBP2_BztA"/>
    <property type="match status" value="1"/>
</dbReference>
<dbReference type="PANTHER" id="PTHR30085">
    <property type="entry name" value="AMINO ACID ABC TRANSPORTER PERMEASE"/>
    <property type="match status" value="1"/>
</dbReference>
<evidence type="ECO:0000259" key="6">
    <source>
        <dbReference type="SMART" id="SM00062"/>
    </source>
</evidence>
<dbReference type="PANTHER" id="PTHR30085:SF7">
    <property type="entry name" value="AMINO-ACID ABC TRANSPORTER-BINDING PROTEIN YHDW-RELATED"/>
    <property type="match status" value="1"/>
</dbReference>
<sequence>MLRISARRARNFGSALACLCLAAALPLAAQAQTTLERIKQRGHLICGTSQGVAGFSLPDAQGQWRGFDTDLCRALAAAIFNDQEKAKYISLASKDRLTVLQSGEIDVLSRTTTWTLGRDAGFGLNFTAINYFDGQGFLVRKSTGVKDLKALNGASICVAQGTTTELNLADYFRNHGMKYEVIAYAGLDETIQAYEAGRCDAYTTDLSQLAANRMKLKAPAEHDLLPEMISKEPLGPWVRQGDDAWFDIVRWTVYALLNAEEFGITQANVDEMVKSPNPEIKRLLGSEGKFGESLGLTNDWVVRIVKAVGNYGESFDRHLGAKSPLNLPRGMNRLWTQGGLQYAPPVR</sequence>
<accession>A0A1H7KDA9</accession>
<gene>
    <name evidence="7" type="ORF">SAMN04515666_102160</name>
</gene>
<evidence type="ECO:0000313" key="7">
    <source>
        <dbReference type="EMBL" id="SEK84500.1"/>
    </source>
</evidence>
<keyword evidence="3 5" id="KW-0732">Signal</keyword>
<dbReference type="OrthoDB" id="9777941at2"/>
<evidence type="ECO:0000256" key="5">
    <source>
        <dbReference type="SAM" id="SignalP"/>
    </source>
</evidence>
<evidence type="ECO:0000256" key="1">
    <source>
        <dbReference type="ARBA" id="ARBA00010333"/>
    </source>
</evidence>
<dbReference type="PROSITE" id="PS01039">
    <property type="entry name" value="SBP_BACTERIAL_3"/>
    <property type="match status" value="1"/>
</dbReference>
<dbReference type="InterPro" id="IPR018313">
    <property type="entry name" value="SBP_3_CS"/>
</dbReference>
<dbReference type="Pfam" id="PF00497">
    <property type="entry name" value="SBP_bac_3"/>
    <property type="match status" value="1"/>
</dbReference>
<dbReference type="GO" id="GO:0006865">
    <property type="term" value="P:amino acid transport"/>
    <property type="evidence" value="ECO:0007669"/>
    <property type="project" value="TreeGrafter"/>
</dbReference>
<evidence type="ECO:0000256" key="4">
    <source>
        <dbReference type="RuleBase" id="RU003744"/>
    </source>
</evidence>
<organism evidence="7 8">
    <name type="scientific">Bosea lupini</name>
    <dbReference type="NCBI Taxonomy" id="1036779"/>
    <lineage>
        <taxon>Bacteria</taxon>
        <taxon>Pseudomonadati</taxon>
        <taxon>Pseudomonadota</taxon>
        <taxon>Alphaproteobacteria</taxon>
        <taxon>Hyphomicrobiales</taxon>
        <taxon>Boseaceae</taxon>
        <taxon>Bosea</taxon>
    </lineage>
</organism>
<feature type="domain" description="Solute-binding protein family 3/N-terminal" evidence="6">
    <location>
        <begin position="43"/>
        <end position="272"/>
    </location>
</feature>
<evidence type="ECO:0000256" key="3">
    <source>
        <dbReference type="ARBA" id="ARBA00022729"/>
    </source>
</evidence>
<evidence type="ECO:0000313" key="8">
    <source>
        <dbReference type="Proteomes" id="UP000199664"/>
    </source>
</evidence>
<feature type="chain" id="PRO_5011439891" evidence="5">
    <location>
        <begin position="32"/>
        <end position="347"/>
    </location>
</feature>
<dbReference type="InterPro" id="IPR001638">
    <property type="entry name" value="Solute-binding_3/MltF_N"/>
</dbReference>
<dbReference type="EMBL" id="FOAN01000002">
    <property type="protein sequence ID" value="SEK84500.1"/>
    <property type="molecule type" value="Genomic_DNA"/>
</dbReference>
<reference evidence="8" key="1">
    <citation type="submission" date="2016-10" db="EMBL/GenBank/DDBJ databases">
        <authorList>
            <person name="Varghese N."/>
            <person name="Submissions S."/>
        </authorList>
    </citation>
    <scope>NUCLEOTIDE SEQUENCE [LARGE SCALE GENOMIC DNA]</scope>
    <source>
        <strain evidence="8">LMG 26383,CCUG 61248,R- 45681</strain>
    </source>
</reference>
<dbReference type="STRING" id="1036779.SAMN04515666_102160"/>
<dbReference type="InterPro" id="IPR051455">
    <property type="entry name" value="Bact_solute-bind_prot3"/>
</dbReference>
<dbReference type="RefSeq" id="WP_091830957.1">
    <property type="nucleotide sequence ID" value="NZ_FOAN01000002.1"/>
</dbReference>
<keyword evidence="2" id="KW-0813">Transport</keyword>
<feature type="signal peptide" evidence="5">
    <location>
        <begin position="1"/>
        <end position="31"/>
    </location>
</feature>
<dbReference type="SMART" id="SM00062">
    <property type="entry name" value="PBPb"/>
    <property type="match status" value="1"/>
</dbReference>
<dbReference type="Proteomes" id="UP000199664">
    <property type="component" value="Unassembled WGS sequence"/>
</dbReference>
<name>A0A1H7KDA9_9HYPH</name>
<evidence type="ECO:0000256" key="2">
    <source>
        <dbReference type="ARBA" id="ARBA00022448"/>
    </source>
</evidence>